<feature type="compositionally biased region" description="Basic residues" evidence="1">
    <location>
        <begin position="72"/>
        <end position="86"/>
    </location>
</feature>
<sequence length="359" mass="40549">YEATQHLNAKKDKTSGKTRGTREKRKGSDTISKKHQKEALDISIEGSDKFDTSFLDISITPEKDPELVGSKNNKKLRDKAKKGSNRNTKHTIAKVDIDVISPEMNGCEVEEIDDLFENKNDRKLGNLKVKKTKNKFENANENNKSVNKISSDSEISVDERDGSESFVNKKSSKDIPRKSNSSFSNTSKTETTNKSLKYEDKGILDSTFEEICAVGASKKGIGEKLDVFLKRKFDFKTVHPVKKFKHYSEEGTEFQQCQETSKSFTVNNTDITEFFPEITSSAKKSRIIKNNSLSNNSLSLENEERRLNRPVSSTKPTVKVNAKTHQKLMQFSAKTKLNISESEKLPDSLLNMSNKQETL</sequence>
<reference evidence="2" key="1">
    <citation type="submission" date="2015-11" db="EMBL/GenBank/DDBJ databases">
        <title>De novo transcriptome assembly of four potential Pierce s Disease insect vectors from Arizona vineyards.</title>
        <authorList>
            <person name="Tassone E.E."/>
        </authorList>
    </citation>
    <scope>NUCLEOTIDE SEQUENCE</scope>
</reference>
<accession>A0A1B6FQW1</accession>
<dbReference type="AlphaFoldDB" id="A0A1B6FQW1"/>
<feature type="region of interest" description="Disordered" evidence="1">
    <location>
        <begin position="62"/>
        <end position="86"/>
    </location>
</feature>
<feature type="region of interest" description="Disordered" evidence="1">
    <location>
        <begin position="1"/>
        <end position="38"/>
    </location>
</feature>
<feature type="region of interest" description="Disordered" evidence="1">
    <location>
        <begin position="135"/>
        <end position="191"/>
    </location>
</feature>
<evidence type="ECO:0000256" key="1">
    <source>
        <dbReference type="SAM" id="MobiDB-lite"/>
    </source>
</evidence>
<gene>
    <name evidence="2" type="ORF">g.8577</name>
</gene>
<feature type="compositionally biased region" description="Basic and acidic residues" evidence="1">
    <location>
        <begin position="26"/>
        <end position="38"/>
    </location>
</feature>
<protein>
    <submittedName>
        <fullName evidence="2">Uncharacterized protein</fullName>
    </submittedName>
</protein>
<organism evidence="2">
    <name type="scientific">Cuerna arida</name>
    <dbReference type="NCBI Taxonomy" id="1464854"/>
    <lineage>
        <taxon>Eukaryota</taxon>
        <taxon>Metazoa</taxon>
        <taxon>Ecdysozoa</taxon>
        <taxon>Arthropoda</taxon>
        <taxon>Hexapoda</taxon>
        <taxon>Insecta</taxon>
        <taxon>Pterygota</taxon>
        <taxon>Neoptera</taxon>
        <taxon>Paraneoptera</taxon>
        <taxon>Hemiptera</taxon>
        <taxon>Auchenorrhyncha</taxon>
        <taxon>Membracoidea</taxon>
        <taxon>Cicadellidae</taxon>
        <taxon>Cicadellinae</taxon>
        <taxon>Proconiini</taxon>
        <taxon>Cuerna</taxon>
    </lineage>
</organism>
<evidence type="ECO:0000313" key="2">
    <source>
        <dbReference type="EMBL" id="JAS52605.1"/>
    </source>
</evidence>
<feature type="non-terminal residue" evidence="2">
    <location>
        <position position="1"/>
    </location>
</feature>
<feature type="compositionally biased region" description="Low complexity" evidence="1">
    <location>
        <begin position="178"/>
        <end position="191"/>
    </location>
</feature>
<name>A0A1B6FQW1_9HEMI</name>
<feature type="non-terminal residue" evidence="2">
    <location>
        <position position="359"/>
    </location>
</feature>
<dbReference type="EMBL" id="GECZ01017164">
    <property type="protein sequence ID" value="JAS52605.1"/>
    <property type="molecule type" value="Transcribed_RNA"/>
</dbReference>
<feature type="compositionally biased region" description="Polar residues" evidence="1">
    <location>
        <begin position="145"/>
        <end position="154"/>
    </location>
</feature>
<proteinExistence type="predicted"/>